<accession>A0A0U3JWE8</accession>
<keyword evidence="3" id="KW-1185">Reference proteome</keyword>
<evidence type="ECO:0000256" key="1">
    <source>
        <dbReference type="SAM" id="SignalP"/>
    </source>
</evidence>
<protein>
    <submittedName>
        <fullName evidence="2">Uncharacterized protein</fullName>
    </submittedName>
</protein>
<dbReference type="RefSeq" id="WP_068191412.1">
    <property type="nucleotide sequence ID" value="NZ_CP013909.1"/>
</dbReference>
<evidence type="ECO:0000313" key="3">
    <source>
        <dbReference type="Proteomes" id="UP000059542"/>
    </source>
</evidence>
<name>A0A0U3JWE8_9BACT</name>
<gene>
    <name evidence="2" type="ORF">AUC43_07115</name>
</gene>
<reference evidence="2 3" key="1">
    <citation type="submission" date="2015-12" db="EMBL/GenBank/DDBJ databases">
        <authorList>
            <person name="Shamseldin A."/>
            <person name="Moawad H."/>
            <person name="Abd El-Rahim W.M."/>
            <person name="Sadowsky M.J."/>
        </authorList>
    </citation>
    <scope>NUCLEOTIDE SEQUENCE [LARGE SCALE GENOMIC DNA]</scope>
    <source>
        <strain evidence="2 3">DG5B</strain>
    </source>
</reference>
<evidence type="ECO:0000313" key="2">
    <source>
        <dbReference type="EMBL" id="ALW84879.1"/>
    </source>
</evidence>
<feature type="signal peptide" evidence="1">
    <location>
        <begin position="1"/>
        <end position="21"/>
    </location>
</feature>
<dbReference type="KEGG" id="hyg:AUC43_07115"/>
<feature type="chain" id="PRO_5006840593" evidence="1">
    <location>
        <begin position="22"/>
        <end position="342"/>
    </location>
</feature>
<dbReference type="PROSITE" id="PS51257">
    <property type="entry name" value="PROKAR_LIPOPROTEIN"/>
    <property type="match status" value="1"/>
</dbReference>
<dbReference type="Proteomes" id="UP000059542">
    <property type="component" value="Chromosome"/>
</dbReference>
<organism evidence="2 3">
    <name type="scientific">Hymenobacter sedentarius</name>
    <dbReference type="NCBI Taxonomy" id="1411621"/>
    <lineage>
        <taxon>Bacteria</taxon>
        <taxon>Pseudomonadati</taxon>
        <taxon>Bacteroidota</taxon>
        <taxon>Cytophagia</taxon>
        <taxon>Cytophagales</taxon>
        <taxon>Hymenobacteraceae</taxon>
        <taxon>Hymenobacter</taxon>
    </lineage>
</organism>
<dbReference type="OrthoDB" id="877329at2"/>
<proteinExistence type="predicted"/>
<sequence>MRFRLLLLFLPVLLGACSKTATPVQLDFIGNTTLTSGNKVVNPTDTLTTRAYAVGNDNRLKRLRITVTYKPGPEPILYPVPISGYDPKTGPPEKEIVYLDSLLNPIVGSNNDSPKGGEFLFENRFSARSTSGTELWQYTATDAAGETASRAYRLTVRKADSAAVYHSYTTVLRPVPRTDTTRAARSTRARARVFLNLRFGLLLPKYALLNQENSLQSNQPLVDLIALSSDGTTVSFSAPADTRALVLNAARWPVANRRATELRATRLTLAEFSTATTAAAFNAAFTNGTAFPDPLTTGTLTKNQVIAFRIAEGTATHTGLLLVSDVVLGTAPALSCSVRVRK</sequence>
<dbReference type="EMBL" id="CP013909">
    <property type="protein sequence ID" value="ALW84879.1"/>
    <property type="molecule type" value="Genomic_DNA"/>
</dbReference>
<dbReference type="AlphaFoldDB" id="A0A0U3JWE8"/>
<keyword evidence="1" id="KW-0732">Signal</keyword>